<comment type="caution">
    <text evidence="1">The sequence shown here is derived from an EMBL/GenBank/DDBJ whole genome shotgun (WGS) entry which is preliminary data.</text>
</comment>
<dbReference type="Proteomes" id="UP001527925">
    <property type="component" value="Unassembled WGS sequence"/>
</dbReference>
<gene>
    <name evidence="1" type="ORF">HK105_204040</name>
</gene>
<dbReference type="SUPFAM" id="SSF64288">
    <property type="entry name" value="Chorismate lyase-like"/>
    <property type="match status" value="1"/>
</dbReference>
<evidence type="ECO:0000313" key="1">
    <source>
        <dbReference type="EMBL" id="KAL2916284.1"/>
    </source>
</evidence>
<proteinExistence type="predicted"/>
<sequence length="192" mass="21244">MTTAGHRGPLPPHLGDIMSSRETTAVLDGDFSPLERIVLTANGNVQRILSSYFNAKVTVDIVRNVLVESSDHPVLLKFDREVNLVCMGKTCCNAKSTIQITKPEYVKLIVVDKVGIGQLFRFLNILPEFQLLKVARKTHTLFREYSLETDGIRCIIAEEFPNNLFHEQFSAAPADQAAPSLVAVNSISPHAI</sequence>
<organism evidence="1 2">
    <name type="scientific">Polyrhizophydium stewartii</name>
    <dbReference type="NCBI Taxonomy" id="2732419"/>
    <lineage>
        <taxon>Eukaryota</taxon>
        <taxon>Fungi</taxon>
        <taxon>Fungi incertae sedis</taxon>
        <taxon>Chytridiomycota</taxon>
        <taxon>Chytridiomycota incertae sedis</taxon>
        <taxon>Chytridiomycetes</taxon>
        <taxon>Rhizophydiales</taxon>
        <taxon>Rhizophydiales incertae sedis</taxon>
        <taxon>Polyrhizophydium</taxon>
    </lineage>
</organism>
<name>A0ABR4N9U2_9FUNG</name>
<dbReference type="InterPro" id="IPR028978">
    <property type="entry name" value="Chorismate_lyase_/UTRA_dom_sf"/>
</dbReference>
<protein>
    <submittedName>
        <fullName evidence="1">Uncharacterized protein</fullName>
    </submittedName>
</protein>
<evidence type="ECO:0000313" key="2">
    <source>
        <dbReference type="Proteomes" id="UP001527925"/>
    </source>
</evidence>
<dbReference type="EMBL" id="JADGIZ020000017">
    <property type="protein sequence ID" value="KAL2916284.1"/>
    <property type="molecule type" value="Genomic_DNA"/>
</dbReference>
<dbReference type="Gene3D" id="3.40.1410.10">
    <property type="entry name" value="Chorismate lyase-like"/>
    <property type="match status" value="1"/>
</dbReference>
<reference evidence="1 2" key="1">
    <citation type="submission" date="2023-09" db="EMBL/GenBank/DDBJ databases">
        <title>Pangenome analysis of Batrachochytrium dendrobatidis and related Chytrids.</title>
        <authorList>
            <person name="Yacoub M.N."/>
            <person name="Stajich J.E."/>
            <person name="James T.Y."/>
        </authorList>
    </citation>
    <scope>NUCLEOTIDE SEQUENCE [LARGE SCALE GENOMIC DNA]</scope>
    <source>
        <strain evidence="1 2">JEL0888</strain>
    </source>
</reference>
<accession>A0ABR4N9U2</accession>
<keyword evidence="2" id="KW-1185">Reference proteome</keyword>